<keyword evidence="2" id="KW-0472">Membrane</keyword>
<feature type="transmembrane region" description="Helical" evidence="2">
    <location>
        <begin position="85"/>
        <end position="107"/>
    </location>
</feature>
<reference evidence="3 4" key="1">
    <citation type="journal article" date="2019" name="Int. J. Syst. Evol. Microbiol.">
        <title>The Global Catalogue of Microorganisms (GCM) 10K type strain sequencing project: providing services to taxonomists for standard genome sequencing and annotation.</title>
        <authorList>
            <consortium name="The Broad Institute Genomics Platform"/>
            <consortium name="The Broad Institute Genome Sequencing Center for Infectious Disease"/>
            <person name="Wu L."/>
            <person name="Ma J."/>
        </authorList>
    </citation>
    <scope>NUCLEOTIDE SEQUENCE [LARGE SCALE GENOMIC DNA]</scope>
    <source>
        <strain evidence="3 4">JCM 10671</strain>
    </source>
</reference>
<feature type="compositionally biased region" description="Basic and acidic residues" evidence="1">
    <location>
        <begin position="21"/>
        <end position="30"/>
    </location>
</feature>
<keyword evidence="4" id="KW-1185">Reference proteome</keyword>
<evidence type="ECO:0000256" key="2">
    <source>
        <dbReference type="SAM" id="Phobius"/>
    </source>
</evidence>
<sequence length="234" mass="24644">MTATAPSREHGRAQSPYARPEAPDREKKPREFRLDRTAAWLGGIALGCAVVPMLRWATIAFGTAALLMGITSLGRPKRAGARRDVAGIAIALAVLSGFGMVASQTAFSAVGGEKKKPVVNTAPPEVVQALTTEQVLSRQAKVEIGKVTSELDPSGIKESSLAVSITNVSGKTLSFDFEFVALDAKGKEITRDNAFVPTLGDGKIAAIKVFNILGNEMAEKLSGATFKIVKASAY</sequence>
<name>A0ABN1H2N8_9ACTN</name>
<proteinExistence type="predicted"/>
<dbReference type="RefSeq" id="WP_344606841.1">
    <property type="nucleotide sequence ID" value="NZ_BAAAHE010000029.1"/>
</dbReference>
<protein>
    <recommendedName>
        <fullName evidence="5">DUF4190 domain-containing protein</fullName>
    </recommendedName>
</protein>
<dbReference type="EMBL" id="BAAAHE010000029">
    <property type="protein sequence ID" value="GAA0627378.1"/>
    <property type="molecule type" value="Genomic_DNA"/>
</dbReference>
<evidence type="ECO:0000313" key="4">
    <source>
        <dbReference type="Proteomes" id="UP001500957"/>
    </source>
</evidence>
<comment type="caution">
    <text evidence="3">The sequence shown here is derived from an EMBL/GenBank/DDBJ whole genome shotgun (WGS) entry which is preliminary data.</text>
</comment>
<evidence type="ECO:0000256" key="1">
    <source>
        <dbReference type="SAM" id="MobiDB-lite"/>
    </source>
</evidence>
<accession>A0ABN1H2N8</accession>
<evidence type="ECO:0008006" key="5">
    <source>
        <dbReference type="Google" id="ProtNLM"/>
    </source>
</evidence>
<keyword evidence="2" id="KW-0812">Transmembrane</keyword>
<organism evidence="3 4">
    <name type="scientific">Sporichthya brevicatena</name>
    <dbReference type="NCBI Taxonomy" id="171442"/>
    <lineage>
        <taxon>Bacteria</taxon>
        <taxon>Bacillati</taxon>
        <taxon>Actinomycetota</taxon>
        <taxon>Actinomycetes</taxon>
        <taxon>Sporichthyales</taxon>
        <taxon>Sporichthyaceae</taxon>
        <taxon>Sporichthya</taxon>
    </lineage>
</organism>
<evidence type="ECO:0000313" key="3">
    <source>
        <dbReference type="EMBL" id="GAA0627378.1"/>
    </source>
</evidence>
<dbReference type="Proteomes" id="UP001500957">
    <property type="component" value="Unassembled WGS sequence"/>
</dbReference>
<keyword evidence="2" id="KW-1133">Transmembrane helix</keyword>
<feature type="transmembrane region" description="Helical" evidence="2">
    <location>
        <begin position="40"/>
        <end position="73"/>
    </location>
</feature>
<gene>
    <name evidence="3" type="ORF">GCM10009547_33640</name>
</gene>
<feature type="region of interest" description="Disordered" evidence="1">
    <location>
        <begin position="1"/>
        <end position="30"/>
    </location>
</feature>